<name>J9EX74_WUCBA</name>
<evidence type="ECO:0000313" key="2">
    <source>
        <dbReference type="Proteomes" id="UP000004810"/>
    </source>
</evidence>
<dbReference type="PROSITE" id="PS51257">
    <property type="entry name" value="PROKAR_LIPOPROTEIN"/>
    <property type="match status" value="1"/>
</dbReference>
<organism evidence="1 2">
    <name type="scientific">Wuchereria bancrofti</name>
    <dbReference type="NCBI Taxonomy" id="6293"/>
    <lineage>
        <taxon>Eukaryota</taxon>
        <taxon>Metazoa</taxon>
        <taxon>Ecdysozoa</taxon>
        <taxon>Nematoda</taxon>
        <taxon>Chromadorea</taxon>
        <taxon>Rhabditida</taxon>
        <taxon>Spirurina</taxon>
        <taxon>Spiruromorpha</taxon>
        <taxon>Filarioidea</taxon>
        <taxon>Onchocercidae</taxon>
        <taxon>Wuchereria</taxon>
    </lineage>
</organism>
<dbReference type="AlphaFoldDB" id="J9EX74"/>
<reference evidence="2" key="1">
    <citation type="submission" date="2012-08" db="EMBL/GenBank/DDBJ databases">
        <title>The Genome Sequence of Wuchereria bancrofti.</title>
        <authorList>
            <person name="Nutman T.B."/>
            <person name="Fink D.L."/>
            <person name="Russ C."/>
            <person name="Young S."/>
            <person name="Zeng Q."/>
            <person name="Koehrsen M."/>
            <person name="Alvarado L."/>
            <person name="Berlin A."/>
            <person name="Chapman S.B."/>
            <person name="Chen Z."/>
            <person name="Freedman E."/>
            <person name="Gellesch M."/>
            <person name="Goldberg J."/>
            <person name="Griggs A."/>
            <person name="Gujja S."/>
            <person name="Heilman E.R."/>
            <person name="Heiman D."/>
            <person name="Hepburn T."/>
            <person name="Howarth C."/>
            <person name="Jen D."/>
            <person name="Larson L."/>
            <person name="Lewis B."/>
            <person name="Mehta T."/>
            <person name="Park D."/>
            <person name="Pearson M."/>
            <person name="Roberts A."/>
            <person name="Saif S."/>
            <person name="Shea T."/>
            <person name="Shenoy N."/>
            <person name="Sisk P."/>
            <person name="Stolte C."/>
            <person name="Sykes S."/>
            <person name="Walk T."/>
            <person name="White J."/>
            <person name="Yandava C."/>
            <person name="Haas B."/>
            <person name="Henn M.R."/>
            <person name="Nusbaum C."/>
            <person name="Birren B."/>
        </authorList>
    </citation>
    <scope>NUCLEOTIDE SEQUENCE [LARGE SCALE GENOMIC DNA]</scope>
    <source>
        <strain evidence="2">NA</strain>
    </source>
</reference>
<protein>
    <submittedName>
        <fullName evidence="1">Uncharacterized protein</fullName>
    </submittedName>
</protein>
<accession>J9EX74</accession>
<dbReference type="Proteomes" id="UP000004810">
    <property type="component" value="Unassembled WGS sequence"/>
</dbReference>
<sequence length="105" mass="11679">MVMITVRYAQANLDSYQISICLLVSCHWVVCSVRGSVHLLFLLTGIAGGRFPPLSSSSEPNMPTDGKKCKDKLRLKSPLNKLVIFSTIMEKFREETLGINCTKDS</sequence>
<proteinExistence type="predicted"/>
<evidence type="ECO:0000313" key="1">
    <source>
        <dbReference type="EMBL" id="EJW79774.1"/>
    </source>
</evidence>
<dbReference type="EMBL" id="ADBV01005126">
    <property type="protein sequence ID" value="EJW79774.1"/>
    <property type="molecule type" value="Genomic_DNA"/>
</dbReference>
<comment type="caution">
    <text evidence="1">The sequence shown here is derived from an EMBL/GenBank/DDBJ whole genome shotgun (WGS) entry which is preliminary data.</text>
</comment>
<gene>
    <name evidence="1" type="ORF">WUBG_09316</name>
</gene>